<feature type="transmembrane region" description="Helical" evidence="1">
    <location>
        <begin position="143"/>
        <end position="162"/>
    </location>
</feature>
<evidence type="ECO:0000313" key="4">
    <source>
        <dbReference type="Proteomes" id="UP000824179"/>
    </source>
</evidence>
<feature type="transmembrane region" description="Helical" evidence="1">
    <location>
        <begin position="174"/>
        <end position="192"/>
    </location>
</feature>
<evidence type="ECO:0000256" key="1">
    <source>
        <dbReference type="SAM" id="Phobius"/>
    </source>
</evidence>
<proteinExistence type="predicted"/>
<feature type="transmembrane region" description="Helical" evidence="1">
    <location>
        <begin position="80"/>
        <end position="99"/>
    </location>
</feature>
<dbReference type="Proteomes" id="UP000824179">
    <property type="component" value="Unassembled WGS sequence"/>
</dbReference>
<dbReference type="GO" id="GO:0080120">
    <property type="term" value="P:CAAX-box protein maturation"/>
    <property type="evidence" value="ECO:0007669"/>
    <property type="project" value="UniProtKB-ARBA"/>
</dbReference>
<comment type="caution">
    <text evidence="3">The sequence shown here is derived from an EMBL/GenBank/DDBJ whole genome shotgun (WGS) entry which is preliminary data.</text>
</comment>
<evidence type="ECO:0000259" key="2">
    <source>
        <dbReference type="Pfam" id="PF02517"/>
    </source>
</evidence>
<feature type="transmembrane region" description="Helical" evidence="1">
    <location>
        <begin position="197"/>
        <end position="215"/>
    </location>
</feature>
<dbReference type="PANTHER" id="PTHR35797:SF1">
    <property type="entry name" value="PROTEASE"/>
    <property type="match status" value="1"/>
</dbReference>
<dbReference type="PROSITE" id="PS51257">
    <property type="entry name" value="PROKAR_LIPOPROTEIN"/>
    <property type="match status" value="1"/>
</dbReference>
<keyword evidence="1" id="KW-0472">Membrane</keyword>
<dbReference type="InterPro" id="IPR003675">
    <property type="entry name" value="Rce1/LyrA-like_dom"/>
</dbReference>
<feature type="transmembrane region" description="Helical" evidence="1">
    <location>
        <begin position="221"/>
        <end position="240"/>
    </location>
</feature>
<organism evidence="3 4">
    <name type="scientific">Candidatus Coproplasma stercoripullorum</name>
    <dbReference type="NCBI Taxonomy" id="2840751"/>
    <lineage>
        <taxon>Bacteria</taxon>
        <taxon>Bacillati</taxon>
        <taxon>Bacillota</taxon>
        <taxon>Clostridia</taxon>
        <taxon>Eubacteriales</taxon>
        <taxon>Candidatus Coproplasma</taxon>
    </lineage>
</organism>
<reference evidence="3" key="2">
    <citation type="journal article" date="2021" name="PeerJ">
        <title>Extensive microbial diversity within the chicken gut microbiome revealed by metagenomics and culture.</title>
        <authorList>
            <person name="Gilroy R."/>
            <person name="Ravi A."/>
            <person name="Getino M."/>
            <person name="Pursley I."/>
            <person name="Horton D.L."/>
            <person name="Alikhan N.F."/>
            <person name="Baker D."/>
            <person name="Gharbi K."/>
            <person name="Hall N."/>
            <person name="Watson M."/>
            <person name="Adriaenssens E.M."/>
            <person name="Foster-Nyarko E."/>
            <person name="Jarju S."/>
            <person name="Secka A."/>
            <person name="Antonio M."/>
            <person name="Oren A."/>
            <person name="Chaudhuri R.R."/>
            <person name="La Ragione R."/>
            <person name="Hildebrand F."/>
            <person name="Pallen M.J."/>
        </authorList>
    </citation>
    <scope>NUCLEOTIDE SEQUENCE</scope>
    <source>
        <strain evidence="3">ChiW25-3613</strain>
    </source>
</reference>
<keyword evidence="1" id="KW-1133">Transmembrane helix</keyword>
<accession>A0A9D1AIK0</accession>
<dbReference type="AlphaFoldDB" id="A0A9D1AIK0"/>
<sequence length="261" mass="29577">MKIKAVVKYLIITFVITYACWWGVAALVAYTDFVYGDILPTIIYIIGNFGPAIAALFCIDGRPYLHSLKKFLFSYKKRGIWFFLLFAALVTLTVGLSSMEWNPQMTALNFFISLLGSTFIYGGEEELGWRGILHPALSKKITFPLAALACGVIWALWHLPLWFIEGHPNQSMPFWVQATLGIFLCFWLGIIYKRSECLPLCMLFHGFVNVMLSSFVLKLNLILIVGILLTTAVAIALWLFDMKKDRARGNRPADDQQETCL</sequence>
<dbReference type="PANTHER" id="PTHR35797">
    <property type="entry name" value="PROTEASE-RELATED"/>
    <property type="match status" value="1"/>
</dbReference>
<protein>
    <submittedName>
        <fullName evidence="3">CPBP family intramembrane metalloprotease</fullName>
    </submittedName>
</protein>
<feature type="transmembrane region" description="Helical" evidence="1">
    <location>
        <begin position="7"/>
        <end position="30"/>
    </location>
</feature>
<dbReference type="GO" id="GO:0004175">
    <property type="term" value="F:endopeptidase activity"/>
    <property type="evidence" value="ECO:0007669"/>
    <property type="project" value="UniProtKB-ARBA"/>
</dbReference>
<dbReference type="GO" id="GO:0008237">
    <property type="term" value="F:metallopeptidase activity"/>
    <property type="evidence" value="ECO:0007669"/>
    <property type="project" value="UniProtKB-KW"/>
</dbReference>
<name>A0A9D1AIK0_9FIRM</name>
<gene>
    <name evidence="3" type="ORF">IAB90_05580</name>
</gene>
<dbReference type="Pfam" id="PF02517">
    <property type="entry name" value="Rce1-like"/>
    <property type="match status" value="1"/>
</dbReference>
<keyword evidence="3" id="KW-0645">Protease</keyword>
<evidence type="ECO:0000313" key="3">
    <source>
        <dbReference type="EMBL" id="HIR39836.1"/>
    </source>
</evidence>
<feature type="transmembrane region" description="Helical" evidence="1">
    <location>
        <begin position="42"/>
        <end position="59"/>
    </location>
</feature>
<feature type="transmembrane region" description="Helical" evidence="1">
    <location>
        <begin position="105"/>
        <end position="122"/>
    </location>
</feature>
<dbReference type="InterPro" id="IPR042150">
    <property type="entry name" value="MmRce1-like"/>
</dbReference>
<keyword evidence="3" id="KW-0482">Metalloprotease</keyword>
<reference evidence="3" key="1">
    <citation type="submission" date="2020-10" db="EMBL/GenBank/DDBJ databases">
        <authorList>
            <person name="Gilroy R."/>
        </authorList>
    </citation>
    <scope>NUCLEOTIDE SEQUENCE</scope>
    <source>
        <strain evidence="3">ChiW25-3613</strain>
    </source>
</reference>
<dbReference type="EMBL" id="DVHB01000095">
    <property type="protein sequence ID" value="HIR39836.1"/>
    <property type="molecule type" value="Genomic_DNA"/>
</dbReference>
<keyword evidence="1" id="KW-0812">Transmembrane</keyword>
<feature type="domain" description="CAAX prenyl protease 2/Lysostaphin resistance protein A-like" evidence="2">
    <location>
        <begin position="109"/>
        <end position="211"/>
    </location>
</feature>
<keyword evidence="3" id="KW-0378">Hydrolase</keyword>